<evidence type="ECO:0000256" key="5">
    <source>
        <dbReference type="ARBA" id="ARBA00022685"/>
    </source>
</evidence>
<keyword evidence="9" id="KW-0812">Transmembrane</keyword>
<dbReference type="Pfam" id="PF14980">
    <property type="entry name" value="TIP39"/>
    <property type="match status" value="1"/>
</dbReference>
<dbReference type="GO" id="GO:0005576">
    <property type="term" value="C:extracellular region"/>
    <property type="evidence" value="ECO:0007669"/>
    <property type="project" value="UniProtKB-SubCell"/>
</dbReference>
<gene>
    <name evidence="10" type="ORF">GDO78_010670</name>
</gene>
<evidence type="ECO:0000256" key="1">
    <source>
        <dbReference type="ARBA" id="ARBA00004613"/>
    </source>
</evidence>
<dbReference type="PANTHER" id="PTHR28585:SF1">
    <property type="entry name" value="TUBEROINFUNDIBULAR PEPTIDE OF 39 RESIDUES"/>
    <property type="match status" value="1"/>
</dbReference>
<comment type="subcellular location">
    <subcellularLocation>
        <location evidence="1">Secreted</location>
    </subcellularLocation>
</comment>
<evidence type="ECO:0000256" key="9">
    <source>
        <dbReference type="SAM" id="Phobius"/>
    </source>
</evidence>
<evidence type="ECO:0000256" key="8">
    <source>
        <dbReference type="ARBA" id="ARBA00030147"/>
    </source>
</evidence>
<organism evidence="10 11">
    <name type="scientific">Eleutherodactylus coqui</name>
    <name type="common">Puerto Rican coqui</name>
    <dbReference type="NCBI Taxonomy" id="57060"/>
    <lineage>
        <taxon>Eukaryota</taxon>
        <taxon>Metazoa</taxon>
        <taxon>Chordata</taxon>
        <taxon>Craniata</taxon>
        <taxon>Vertebrata</taxon>
        <taxon>Euteleostomi</taxon>
        <taxon>Amphibia</taxon>
        <taxon>Batrachia</taxon>
        <taxon>Anura</taxon>
        <taxon>Neobatrachia</taxon>
        <taxon>Hyloidea</taxon>
        <taxon>Eleutherodactylidae</taxon>
        <taxon>Eleutherodactylinae</taxon>
        <taxon>Eleutherodactylus</taxon>
        <taxon>Eleutherodactylus</taxon>
    </lineage>
</organism>
<evidence type="ECO:0000256" key="4">
    <source>
        <dbReference type="ARBA" id="ARBA00022525"/>
    </source>
</evidence>
<dbReference type="PANTHER" id="PTHR28585">
    <property type="entry name" value="TUBEROINFUNDIBULAR PEPTIDE OF 39 RESIDUES"/>
    <property type="match status" value="1"/>
</dbReference>
<dbReference type="OrthoDB" id="9940245at2759"/>
<evidence type="ECO:0000256" key="7">
    <source>
        <dbReference type="ARBA" id="ARBA00023320"/>
    </source>
</evidence>
<dbReference type="Proteomes" id="UP000770717">
    <property type="component" value="Unassembled WGS sequence"/>
</dbReference>
<keyword evidence="9" id="KW-1133">Transmembrane helix</keyword>
<evidence type="ECO:0000256" key="2">
    <source>
        <dbReference type="ARBA" id="ARBA00006307"/>
    </source>
</evidence>
<evidence type="ECO:0000313" key="11">
    <source>
        <dbReference type="Proteomes" id="UP000770717"/>
    </source>
</evidence>
<evidence type="ECO:0000313" key="10">
    <source>
        <dbReference type="EMBL" id="KAG9481552.1"/>
    </source>
</evidence>
<keyword evidence="4" id="KW-0964">Secreted</keyword>
<sequence>MDSVYVDCTANKDWQEPGLKETRVSREYFYVVGAHSGLRVGDPQGMERIVVGQGFLPITVLLGYCIVLSSPAIIPTIRNPSRLWKRDLSEQSLSDKELNPFLTRAYSWNQQVPSITFHDWSLKMLSSDVLPNESADERSRKLLLQPFTRQLLFGSNDVPKKLIPDDARLNRGITDQRWLSMWPTNEEMEKRSIVVADDAAFREKSKMLTAMERQKWLNSYMQKLLVVNST</sequence>
<feature type="transmembrane region" description="Helical" evidence="9">
    <location>
        <begin position="55"/>
        <end position="77"/>
    </location>
</feature>
<keyword evidence="7" id="KW-0527">Neuropeptide</keyword>
<dbReference type="AlphaFoldDB" id="A0A8J6K6F0"/>
<reference evidence="10" key="1">
    <citation type="thesis" date="2020" institute="ProQuest LLC" country="789 East Eisenhower Parkway, Ann Arbor, MI, USA">
        <title>Comparative Genomics and Chromosome Evolution.</title>
        <authorList>
            <person name="Mudd A.B."/>
        </authorList>
    </citation>
    <scope>NUCLEOTIDE SEQUENCE</scope>
    <source>
        <strain evidence="10">HN-11 Male</strain>
        <tissue evidence="10">Kidney and liver</tissue>
    </source>
</reference>
<keyword evidence="5" id="KW-0165">Cleavage on pair of basic residues</keyword>
<protein>
    <recommendedName>
        <fullName evidence="3">Tuberoinfundibular peptide of 39 residues</fullName>
    </recommendedName>
    <alternativeName>
        <fullName evidence="8">Parathyroid hormone 2</fullName>
    </alternativeName>
</protein>
<comment type="caution">
    <text evidence="10">The sequence shown here is derived from an EMBL/GenBank/DDBJ whole genome shotgun (WGS) entry which is preliminary data.</text>
</comment>
<keyword evidence="9" id="KW-0472">Membrane</keyword>
<dbReference type="InterPro" id="IPR029396">
    <property type="entry name" value="TIP39"/>
</dbReference>
<proteinExistence type="inferred from homology"/>
<comment type="similarity">
    <text evidence="2">Belongs to the parathyroid hormone family.</text>
</comment>
<dbReference type="EMBL" id="WNTK01000006">
    <property type="protein sequence ID" value="KAG9481552.1"/>
    <property type="molecule type" value="Genomic_DNA"/>
</dbReference>
<name>A0A8J6K6F0_ELECQ</name>
<accession>A0A8J6K6F0</accession>
<dbReference type="GO" id="GO:0007218">
    <property type="term" value="P:neuropeptide signaling pathway"/>
    <property type="evidence" value="ECO:0007669"/>
    <property type="project" value="UniProtKB-KW"/>
</dbReference>
<keyword evidence="11" id="KW-1185">Reference proteome</keyword>
<evidence type="ECO:0000256" key="3">
    <source>
        <dbReference type="ARBA" id="ARBA00021831"/>
    </source>
</evidence>
<keyword evidence="6" id="KW-0732">Signal</keyword>
<evidence type="ECO:0000256" key="6">
    <source>
        <dbReference type="ARBA" id="ARBA00022729"/>
    </source>
</evidence>